<accession>A0A9W7E6T6</accession>
<evidence type="ECO:0000256" key="1">
    <source>
        <dbReference type="RuleBase" id="RU366018"/>
    </source>
</evidence>
<dbReference type="EC" id="2.3.2.27" evidence="1"/>
<comment type="similarity">
    <text evidence="1">Belongs to the E3 ubiquitin-protein ligase UBR1-like family.</text>
</comment>
<sequence length="1811" mass="200837">MSSSSSDSSSPEQSHERTPLTQIVDLLTSFLTLPPTPGPFLTLKTTAVLSLDNVYDLLRASPLNLNGNIAREISRILTGEKETTIVVYGTQDIVRDLGVSSCSMGLAPDFVKNVKRRIDDKKGILCESHDLDSLNREHYHVPILEFLQTLSTSSDALCRIISGSFTDEKLDKIFGGDLRRAESGGICRGLMLTLLSNLEFKGRVCKSYLRSYPTLISDYTLGYGSKDSAFGLAVQFLNRKIYVEDIVKMGGLRWFVEGLRRVVEGEGEWVMRSRRYGVVVSDLKCVLNVKGVGEKFFDQGLDEWLKTLETISQTNANALRPRHLPKTEYEDRKWIGSFNCQISFGAIFDKLSCWREFRQEGVGEESVWMKGVTRLVQYCESREKELELWKNRPTPTATRARPIAILNSLNIKTAVINFPTHVLSNHFPFSFHNSFHNFLSSLLLPVLRHPDGFNKISAYLTEDATVFHSHRVEALLNLPLRAISVAAQIENGLWCRNNEGQMEQVMNWRETPFCKNMRDADVRLTALSALFYGLKDKLATGYFVTRIFQTFGVASFLRLGSDALEKITLSVSEDVKMYSSCLQYLLTLITELPPPPCKNKEREFVIRKLKKSVVHRLAEKPNTHSSLAEVHSMLHVWDNNVLQEGGTESNLLLTSAGEGLDEVLEEVAKKVDGKGLESDKYVLKNDKWVEYDPSYHHLSSKSHQSALTLRSEYLRKNPRISFPYSPEPPPCHEGFARWRKYMLADCTIREALHGTIKDHCVLSESPWDEEEGGLKEETDMHSGERLSENVFGKVINLLTLGCHLWTTPDPTPSFVDGSFFPVHLGLSSKTTANWVEAMFLYKGKEDNSPCLLDMLRSLDKSEFKIEDVGIVRGVGWIVKFCEKHSPKCKPPDAVEMEVEEGESEKDRRKREARERAMKMMNSNASKFMDMLGDDDMEEDDLNDTSASESTKSKFDFIGEVPQCIICNADASKEPVSYCCLAAPSTVLGGGGPLDNNRINKHVGAFTSMCGHAVHMSCFDEFFASIVGQSYQRSSLDTRKQEYYCPLCKAVSNVLVPFVEVIKFKKSTNNDLFEDFVAASDPGKPFDVTVTEVDAAVEMSLSLSRFEQDLGDISARRYWIEKIEFVGRINDNTLLADIKRLGWDDFKRGSLGIGRRYCQSFLADDDVTKEKFLEFLKDNKAGWKQTTAPPAPPRASSPSIMNYYMEMDLDTPTTTATPTTTGGVLGNLKESKEIETQWLVFSGLCAFSKFIHLAASLTYTLRSLATETQSLFLSGHFQVSGVEGLWIKNLGVILTNTSEGKINKTKAMATTLQGISAPFYRFLIRSSFASSSRDDCLPLTLLSSITTRTTALITAACGASRLNVAEEGSGENSHVDGLQKILHGCFAARLLQTLLGTLFGRESNKVLSLDSVRGLLATCESHSGSTWFDKTCVRFLKIALGGILKNIFNAPAESSSPKVNSLAGDGMQETALKMAFDTTATVTLHFLTDIVLILQVSIPQFLDGVGEIVSDEYEGRDGELGAEVEDFEMVRRTLEWMSNCSDLENSGLLGSEANEATVINTWVDSLSVEEILAIPVYSSVDGVSHYTTLQNEIGAEKADVDSEIFSTSHALSSSPSSFSPGSSPATNLGRGGFASAGSPQSPGLLARDRANSSAVEETLPLLGYNAGVRFTNGGLHPHIPAMPKSYTSLYTCVKRLLNNSKNCAVCLTCGVVLDSGGGGKCTEHAQVCGAGVGLFFLVGDCSGLLISNRLATYLPSPYVDEHNETPQFRGKPLSMSVKRWAEYKELYISHAVRGKVYSERRAANRTIILDHY</sequence>
<proteinExistence type="inferred from homology"/>
<dbReference type="GO" id="GO:0071596">
    <property type="term" value="P:ubiquitin-dependent protein catabolic process via the N-end rule pathway"/>
    <property type="evidence" value="ECO:0007669"/>
    <property type="project" value="UniProtKB-UniRule"/>
</dbReference>
<evidence type="ECO:0000259" key="3">
    <source>
        <dbReference type="Pfam" id="PF18995"/>
    </source>
</evidence>
<name>A0A9W7E6T6_9STRA</name>
<comment type="pathway">
    <text evidence="1">Protein modification; protein ubiquitination.</text>
</comment>
<organism evidence="4 5">
    <name type="scientific">Triparma laevis f. longispina</name>
    <dbReference type="NCBI Taxonomy" id="1714387"/>
    <lineage>
        <taxon>Eukaryota</taxon>
        <taxon>Sar</taxon>
        <taxon>Stramenopiles</taxon>
        <taxon>Ochrophyta</taxon>
        <taxon>Bolidophyceae</taxon>
        <taxon>Parmales</taxon>
        <taxon>Triparmaceae</taxon>
        <taxon>Triparma</taxon>
    </lineage>
</organism>
<dbReference type="EMBL" id="BRXW01000545">
    <property type="protein sequence ID" value="GMH64708.1"/>
    <property type="molecule type" value="Genomic_DNA"/>
</dbReference>
<keyword evidence="1" id="KW-0808">Transferase</keyword>
<keyword evidence="1" id="KW-0479">Metal-binding</keyword>
<dbReference type="Proteomes" id="UP001165122">
    <property type="component" value="Unassembled WGS sequence"/>
</dbReference>
<feature type="compositionally biased region" description="Basic and acidic residues" evidence="2">
    <location>
        <begin position="904"/>
        <end position="913"/>
    </location>
</feature>
<dbReference type="GO" id="GO:0061630">
    <property type="term" value="F:ubiquitin protein ligase activity"/>
    <property type="evidence" value="ECO:0007669"/>
    <property type="project" value="UniProtKB-UniRule"/>
</dbReference>
<dbReference type="GO" id="GO:0005737">
    <property type="term" value="C:cytoplasm"/>
    <property type="evidence" value="ECO:0007669"/>
    <property type="project" value="TreeGrafter"/>
</dbReference>
<comment type="function">
    <text evidence="1">Ubiquitin ligase protein which is a component of the N-end rule pathway. Recognizes and binds to proteins bearing specific N-terminal residues that are destabilizing according to the N-end rule, leading to their ubiquitination and subsequent degradation.</text>
</comment>
<dbReference type="InterPro" id="IPR039164">
    <property type="entry name" value="UBR1-like"/>
</dbReference>
<keyword evidence="1" id="KW-0862">Zinc</keyword>
<comment type="catalytic activity">
    <reaction evidence="1">
        <text>S-ubiquitinyl-[E2 ubiquitin-conjugating enzyme]-L-cysteine + [acceptor protein]-L-lysine = [E2 ubiquitin-conjugating enzyme]-L-cysteine + N(6)-ubiquitinyl-[acceptor protein]-L-lysine.</text>
        <dbReference type="EC" id="2.3.2.27"/>
    </reaction>
</comment>
<dbReference type="Pfam" id="PF18995">
    <property type="entry name" value="PRT6_C"/>
    <property type="match status" value="1"/>
</dbReference>
<keyword evidence="5" id="KW-1185">Reference proteome</keyword>
<gene>
    <name evidence="4" type="ORF">TrLO_g1032</name>
</gene>
<evidence type="ECO:0000313" key="5">
    <source>
        <dbReference type="Proteomes" id="UP001165122"/>
    </source>
</evidence>
<dbReference type="PANTHER" id="PTHR21497:SF24">
    <property type="entry name" value="E3 UBIQUITIN-PROTEIN LIGASE UBR1"/>
    <property type="match status" value="1"/>
</dbReference>
<dbReference type="GO" id="GO:0000151">
    <property type="term" value="C:ubiquitin ligase complex"/>
    <property type="evidence" value="ECO:0007669"/>
    <property type="project" value="TreeGrafter"/>
</dbReference>
<comment type="caution">
    <text evidence="4">The sequence shown here is derived from an EMBL/GenBank/DDBJ whole genome shotgun (WGS) entry which is preliminary data.</text>
</comment>
<feature type="compositionally biased region" description="Acidic residues" evidence="2">
    <location>
        <begin position="894"/>
        <end position="903"/>
    </location>
</feature>
<keyword evidence="1" id="KW-0833">Ubl conjugation pathway</keyword>
<dbReference type="GO" id="GO:0008270">
    <property type="term" value="F:zinc ion binding"/>
    <property type="evidence" value="ECO:0007669"/>
    <property type="project" value="UniProtKB-UniRule"/>
</dbReference>
<feature type="region of interest" description="Disordered" evidence="2">
    <location>
        <begin position="891"/>
        <end position="913"/>
    </location>
</feature>
<dbReference type="InterPro" id="IPR044046">
    <property type="entry name" value="E3_ligase_UBR-like_C"/>
</dbReference>
<keyword evidence="1" id="KW-0863">Zinc-finger</keyword>
<feature type="region of interest" description="Disordered" evidence="2">
    <location>
        <begin position="1628"/>
        <end position="1648"/>
    </location>
</feature>
<dbReference type="GO" id="GO:0016567">
    <property type="term" value="P:protein ubiquitination"/>
    <property type="evidence" value="ECO:0007669"/>
    <property type="project" value="UniProtKB-UniRule"/>
</dbReference>
<evidence type="ECO:0000313" key="4">
    <source>
        <dbReference type="EMBL" id="GMH64708.1"/>
    </source>
</evidence>
<protein>
    <recommendedName>
        <fullName evidence="1">E3 ubiquitin-protein ligase</fullName>
        <ecNumber evidence="1">2.3.2.27</ecNumber>
    </recommendedName>
</protein>
<reference evidence="5" key="1">
    <citation type="journal article" date="2023" name="Commun. Biol.">
        <title>Genome analysis of Parmales, the sister group of diatoms, reveals the evolutionary specialization of diatoms from phago-mixotrophs to photoautotrophs.</title>
        <authorList>
            <person name="Ban H."/>
            <person name="Sato S."/>
            <person name="Yoshikawa S."/>
            <person name="Yamada K."/>
            <person name="Nakamura Y."/>
            <person name="Ichinomiya M."/>
            <person name="Sato N."/>
            <person name="Blanc-Mathieu R."/>
            <person name="Endo H."/>
            <person name="Kuwata A."/>
            <person name="Ogata H."/>
        </authorList>
    </citation>
    <scope>NUCLEOTIDE SEQUENCE [LARGE SCALE GENOMIC DNA]</scope>
    <source>
        <strain evidence="5">NIES 3700</strain>
    </source>
</reference>
<dbReference type="PANTHER" id="PTHR21497">
    <property type="entry name" value="UBIQUITIN LIGASE E3 ALPHA-RELATED"/>
    <property type="match status" value="1"/>
</dbReference>
<dbReference type="OrthoDB" id="26387at2759"/>
<evidence type="ECO:0000256" key="2">
    <source>
        <dbReference type="SAM" id="MobiDB-lite"/>
    </source>
</evidence>
<feature type="domain" description="E3 ubiquitin-protein ligase UBR-like C-terminal" evidence="3">
    <location>
        <begin position="1689"/>
        <end position="1787"/>
    </location>
</feature>